<evidence type="ECO:0000313" key="3">
    <source>
        <dbReference type="Proteomes" id="UP000053201"/>
    </source>
</evidence>
<keyword evidence="1" id="KW-0472">Membrane</keyword>
<feature type="transmembrane region" description="Helical" evidence="1">
    <location>
        <begin position="6"/>
        <end position="27"/>
    </location>
</feature>
<keyword evidence="3" id="KW-1185">Reference proteome</keyword>
<dbReference type="VEuPathDB" id="FungiDB:SPPG_03858"/>
<dbReference type="RefSeq" id="XP_016608781.1">
    <property type="nucleotide sequence ID" value="XM_016752105.1"/>
</dbReference>
<feature type="transmembrane region" description="Helical" evidence="1">
    <location>
        <begin position="71"/>
        <end position="91"/>
    </location>
</feature>
<name>A0A0L0HI16_SPIPD</name>
<dbReference type="EMBL" id="KQ257455">
    <property type="protein sequence ID" value="KND00742.1"/>
    <property type="molecule type" value="Genomic_DNA"/>
</dbReference>
<protein>
    <submittedName>
        <fullName evidence="2">Uncharacterized protein</fullName>
    </submittedName>
</protein>
<dbReference type="Proteomes" id="UP000053201">
    <property type="component" value="Unassembled WGS sequence"/>
</dbReference>
<organism evidence="2 3">
    <name type="scientific">Spizellomyces punctatus (strain DAOM BR117)</name>
    <dbReference type="NCBI Taxonomy" id="645134"/>
    <lineage>
        <taxon>Eukaryota</taxon>
        <taxon>Fungi</taxon>
        <taxon>Fungi incertae sedis</taxon>
        <taxon>Chytridiomycota</taxon>
        <taxon>Chytridiomycota incertae sedis</taxon>
        <taxon>Chytridiomycetes</taxon>
        <taxon>Spizellomycetales</taxon>
        <taxon>Spizellomycetaceae</taxon>
        <taxon>Spizellomyces</taxon>
    </lineage>
</organism>
<dbReference type="GeneID" id="27687343"/>
<feature type="transmembrane region" description="Helical" evidence="1">
    <location>
        <begin position="39"/>
        <end position="59"/>
    </location>
</feature>
<feature type="transmembrane region" description="Helical" evidence="1">
    <location>
        <begin position="184"/>
        <end position="208"/>
    </location>
</feature>
<dbReference type="OrthoDB" id="10323843at2759"/>
<sequence>MSDAPVLNDYVFGITCVVIAVCLENQGRIMTTFKRWNTPLFYLLTVQNVGTFFHAWMFLRVWNFGYVEDVAFNFFDGFAYILMVNLSGWIHYDRLKMLFYRSFFLDPAFPFLLILEFAVLSVDTGLFQGLYKGKISPDVTSVSGPVTAFYYIVLEVLMGIRLIYNLMKTTGARDFTSFINECKLSVLFFLCTDLIYIITMFTASPGIFVSVKTLCYALKLKYTLLMYDDVKTQIIQKNKSSQKSGSNHGKASDIPSATNVINTTSMC</sequence>
<keyword evidence="1" id="KW-1133">Transmembrane helix</keyword>
<feature type="transmembrane region" description="Helical" evidence="1">
    <location>
        <begin position="142"/>
        <end position="164"/>
    </location>
</feature>
<evidence type="ECO:0000256" key="1">
    <source>
        <dbReference type="SAM" id="Phobius"/>
    </source>
</evidence>
<keyword evidence="1" id="KW-0812">Transmembrane</keyword>
<reference evidence="2 3" key="1">
    <citation type="submission" date="2009-08" db="EMBL/GenBank/DDBJ databases">
        <title>The Genome Sequence of Spizellomyces punctatus strain DAOM BR117.</title>
        <authorList>
            <consortium name="The Broad Institute Genome Sequencing Platform"/>
            <person name="Russ C."/>
            <person name="Cuomo C."/>
            <person name="Shea T."/>
            <person name="Young S.K."/>
            <person name="Zeng Q."/>
            <person name="Koehrsen M."/>
            <person name="Haas B."/>
            <person name="Borodovsky M."/>
            <person name="Guigo R."/>
            <person name="Alvarado L."/>
            <person name="Berlin A."/>
            <person name="Bochicchio J."/>
            <person name="Borenstein D."/>
            <person name="Chapman S."/>
            <person name="Chen Z."/>
            <person name="Engels R."/>
            <person name="Freedman E."/>
            <person name="Gellesch M."/>
            <person name="Goldberg J."/>
            <person name="Griggs A."/>
            <person name="Gujja S."/>
            <person name="Heiman D."/>
            <person name="Hepburn T."/>
            <person name="Howarth C."/>
            <person name="Jen D."/>
            <person name="Larson L."/>
            <person name="Lewis B."/>
            <person name="Mehta T."/>
            <person name="Park D."/>
            <person name="Pearson M."/>
            <person name="Roberts A."/>
            <person name="Saif S."/>
            <person name="Shenoy N."/>
            <person name="Sisk P."/>
            <person name="Stolte C."/>
            <person name="Sykes S."/>
            <person name="Thomson T."/>
            <person name="Walk T."/>
            <person name="White J."/>
            <person name="Yandava C."/>
            <person name="Burger G."/>
            <person name="Gray M.W."/>
            <person name="Holland P.W.H."/>
            <person name="King N."/>
            <person name="Lang F.B.F."/>
            <person name="Roger A.J."/>
            <person name="Ruiz-Trillo I."/>
            <person name="Lander E."/>
            <person name="Nusbaum C."/>
        </authorList>
    </citation>
    <scope>NUCLEOTIDE SEQUENCE [LARGE SCALE GENOMIC DNA]</scope>
    <source>
        <strain evidence="2 3">DAOM BR117</strain>
    </source>
</reference>
<feature type="transmembrane region" description="Helical" evidence="1">
    <location>
        <begin position="103"/>
        <end position="122"/>
    </location>
</feature>
<dbReference type="AlphaFoldDB" id="A0A0L0HI16"/>
<gene>
    <name evidence="2" type="ORF">SPPG_03858</name>
</gene>
<proteinExistence type="predicted"/>
<evidence type="ECO:0000313" key="2">
    <source>
        <dbReference type="EMBL" id="KND00742.1"/>
    </source>
</evidence>
<accession>A0A0L0HI16</accession>
<dbReference type="InParanoid" id="A0A0L0HI16"/>